<evidence type="ECO:0000256" key="7">
    <source>
        <dbReference type="ARBA" id="ARBA00023163"/>
    </source>
</evidence>
<feature type="region of interest" description="Disordered" evidence="10">
    <location>
        <begin position="345"/>
        <end position="441"/>
    </location>
</feature>
<dbReference type="EMBL" id="ONZQ02000002">
    <property type="protein sequence ID" value="SPN98946.1"/>
    <property type="molecule type" value="Genomic_DNA"/>
</dbReference>
<keyword evidence="8" id="KW-0539">Nucleus</keyword>
<dbReference type="PANTHER" id="PTHR31571:SF2">
    <property type="entry name" value="HISTONE ACETYLTRANSFERASE RTT109"/>
    <property type="match status" value="1"/>
</dbReference>
<evidence type="ECO:0000256" key="4">
    <source>
        <dbReference type="ARBA" id="ARBA00022763"/>
    </source>
</evidence>
<dbReference type="Proteomes" id="UP001187682">
    <property type="component" value="Unassembled WGS sequence"/>
</dbReference>
<keyword evidence="4" id="KW-0227">DNA damage</keyword>
<protein>
    <recommendedName>
        <fullName evidence="2">histone acetyltransferase</fullName>
        <ecNumber evidence="2">2.3.1.48</ecNumber>
    </recommendedName>
</protein>
<dbReference type="InterPro" id="IPR051236">
    <property type="entry name" value="HAT_RTT109-like"/>
</dbReference>
<dbReference type="GO" id="GO:0005634">
    <property type="term" value="C:nucleus"/>
    <property type="evidence" value="ECO:0007669"/>
    <property type="project" value="UniProtKB-SubCell"/>
</dbReference>
<sequence length="569" mass="61931">MPTHPPQEPDLAISPRPSSLAQRLVAVLPKGHTFGIYHLSTRPTRCEPLCPAPPGQRPDKTFCEKHLLAISIDSPGRRDSQTAASSRHGTDNTTQARDGGAVLVFALEIYIFTTAYSSTFFVSKADSTGYLHLLNLPRGTPSPIRGVATAFLSFLVERRRRRGAQCVVSLFARAQSQYLFPGSADNAGKHVLDDRGLVRWWCRALGPLVRDPPAGNELPPWARVRGYLVVPGLETNETRGYLPRGGGDWVLGHPLELISHYCKEHDSVPPRCLVPGFPDDPKARFRDELDEELVKSTKSPAGGSWRSVRSLEQFWDMMEFRQECSSGRLTGFIWVVFDVQETGPREEATTSSAVPNGSAGLDGTTRPSTTTRQPTAQEVPASSSSLNLVLSPKPGKRSSHSPTKPRGSSSGKTRKEKKKAPLTGPIRSRQPHIKTHASRAGVSNLRPSSCAYYHWPVEGRGEVLFDEKGYNRVMELLLNLDFKNLEMAVRSTARWVGEVGVGSTWGVNVVGTQEAPPPAEERAGAATGGPKVNDLAGLVKRKREGGGEVKVNVLGGGLVRKKPKPESSG</sequence>
<feature type="compositionally biased region" description="Low complexity" evidence="10">
    <location>
        <begin position="364"/>
        <end position="375"/>
    </location>
</feature>
<proteinExistence type="predicted"/>
<evidence type="ECO:0000256" key="10">
    <source>
        <dbReference type="SAM" id="MobiDB-lite"/>
    </source>
</evidence>
<evidence type="ECO:0000313" key="12">
    <source>
        <dbReference type="Proteomes" id="UP001187682"/>
    </source>
</evidence>
<evidence type="ECO:0000256" key="9">
    <source>
        <dbReference type="ARBA" id="ARBA00048940"/>
    </source>
</evidence>
<dbReference type="PROSITE" id="PS51728">
    <property type="entry name" value="RTT109_HAT"/>
    <property type="match status" value="1"/>
</dbReference>
<accession>A0AAE8MSK3</accession>
<gene>
    <name evidence="11" type="ORF">DNG_01985</name>
</gene>
<evidence type="ECO:0000256" key="1">
    <source>
        <dbReference type="ARBA" id="ARBA00004123"/>
    </source>
</evidence>
<dbReference type="InterPro" id="IPR013178">
    <property type="entry name" value="Histone_AcTrfase_Rtt109/CBP"/>
</dbReference>
<evidence type="ECO:0000313" key="11">
    <source>
        <dbReference type="EMBL" id="SPN98946.1"/>
    </source>
</evidence>
<evidence type="ECO:0000256" key="6">
    <source>
        <dbReference type="ARBA" id="ARBA00023015"/>
    </source>
</evidence>
<dbReference type="GO" id="GO:0006355">
    <property type="term" value="P:regulation of DNA-templated transcription"/>
    <property type="evidence" value="ECO:0007669"/>
    <property type="project" value="InterPro"/>
</dbReference>
<dbReference type="Pfam" id="PF08214">
    <property type="entry name" value="HAT_KAT11"/>
    <property type="match status" value="1"/>
</dbReference>
<dbReference type="SMART" id="SM01250">
    <property type="entry name" value="KAT11"/>
    <property type="match status" value="1"/>
</dbReference>
<keyword evidence="3" id="KW-0808">Transferase</keyword>
<keyword evidence="6" id="KW-0805">Transcription regulation</keyword>
<keyword evidence="12" id="KW-1185">Reference proteome</keyword>
<feature type="region of interest" description="Disordered" evidence="10">
    <location>
        <begin position="74"/>
        <end position="94"/>
    </location>
</feature>
<comment type="caution">
    <text evidence="11">The sequence shown here is derived from an EMBL/GenBank/DDBJ whole genome shotgun (WGS) entry which is preliminary data.</text>
</comment>
<comment type="subcellular location">
    <subcellularLocation>
        <location evidence="1">Nucleus</location>
    </subcellularLocation>
</comment>
<organism evidence="11 12">
    <name type="scientific">Cephalotrichum gorgonifer</name>
    <dbReference type="NCBI Taxonomy" id="2041049"/>
    <lineage>
        <taxon>Eukaryota</taxon>
        <taxon>Fungi</taxon>
        <taxon>Dikarya</taxon>
        <taxon>Ascomycota</taxon>
        <taxon>Pezizomycotina</taxon>
        <taxon>Sordariomycetes</taxon>
        <taxon>Hypocreomycetidae</taxon>
        <taxon>Microascales</taxon>
        <taxon>Microascaceae</taxon>
        <taxon>Cephalotrichum</taxon>
    </lineage>
</organism>
<reference evidence="11" key="1">
    <citation type="submission" date="2018-03" db="EMBL/GenBank/DDBJ databases">
        <authorList>
            <person name="Guldener U."/>
        </authorList>
    </citation>
    <scope>NUCLEOTIDE SEQUENCE</scope>
</reference>
<keyword evidence="5" id="KW-0007">Acetylation</keyword>
<feature type="compositionally biased region" description="Polar residues" evidence="10">
    <location>
        <begin position="400"/>
        <end position="411"/>
    </location>
</feature>
<dbReference type="GO" id="GO:0006974">
    <property type="term" value="P:DNA damage response"/>
    <property type="evidence" value="ECO:0007669"/>
    <property type="project" value="UniProtKB-KW"/>
</dbReference>
<comment type="catalytic activity">
    <reaction evidence="9">
        <text>L-lysyl-[histone] + acetyl-CoA = N(6)-acetyl-L-lysyl-[histone] + CoA + H(+)</text>
        <dbReference type="Rhea" id="RHEA:21992"/>
        <dbReference type="Rhea" id="RHEA-COMP:9845"/>
        <dbReference type="Rhea" id="RHEA-COMP:11338"/>
        <dbReference type="ChEBI" id="CHEBI:15378"/>
        <dbReference type="ChEBI" id="CHEBI:29969"/>
        <dbReference type="ChEBI" id="CHEBI:57287"/>
        <dbReference type="ChEBI" id="CHEBI:57288"/>
        <dbReference type="ChEBI" id="CHEBI:61930"/>
        <dbReference type="EC" id="2.3.1.48"/>
    </reaction>
    <physiologicalReaction direction="left-to-right" evidence="9">
        <dbReference type="Rhea" id="RHEA:21993"/>
    </physiologicalReaction>
</comment>
<dbReference type="GO" id="GO:0032931">
    <property type="term" value="F:histone H3K56 acetyltransferase activity"/>
    <property type="evidence" value="ECO:0007669"/>
    <property type="project" value="TreeGrafter"/>
</dbReference>
<name>A0AAE8MSK3_9PEZI</name>
<evidence type="ECO:0000256" key="3">
    <source>
        <dbReference type="ARBA" id="ARBA00022679"/>
    </source>
</evidence>
<evidence type="ECO:0000256" key="5">
    <source>
        <dbReference type="ARBA" id="ARBA00022990"/>
    </source>
</evidence>
<keyword evidence="7" id="KW-0804">Transcription</keyword>
<dbReference type="InterPro" id="IPR016849">
    <property type="entry name" value="Rtt109"/>
</dbReference>
<feature type="compositionally biased region" description="Polar residues" evidence="10">
    <location>
        <begin position="81"/>
        <end position="94"/>
    </location>
</feature>
<evidence type="ECO:0000256" key="2">
    <source>
        <dbReference type="ARBA" id="ARBA00013184"/>
    </source>
</evidence>
<dbReference type="EC" id="2.3.1.48" evidence="2"/>
<evidence type="ECO:0000256" key="8">
    <source>
        <dbReference type="ARBA" id="ARBA00023242"/>
    </source>
</evidence>
<dbReference type="PANTHER" id="PTHR31571">
    <property type="entry name" value="ALTERED INHERITANCE OF MITOCHONDRIA PROTEIN 6"/>
    <property type="match status" value="1"/>
</dbReference>
<dbReference type="AlphaFoldDB" id="A0AAE8MSK3"/>